<dbReference type="Proteomes" id="UP000054485">
    <property type="component" value="Unassembled WGS sequence"/>
</dbReference>
<dbReference type="AlphaFoldDB" id="A0A0D0A7A2"/>
<dbReference type="HOGENOM" id="CLU_2741740_0_0_1"/>
<evidence type="ECO:0000313" key="3">
    <source>
        <dbReference type="Proteomes" id="UP000054485"/>
    </source>
</evidence>
<evidence type="ECO:0000256" key="1">
    <source>
        <dbReference type="SAM" id="MobiDB-lite"/>
    </source>
</evidence>
<reference evidence="3" key="2">
    <citation type="submission" date="2015-01" db="EMBL/GenBank/DDBJ databases">
        <title>Evolutionary Origins and Diversification of the Mycorrhizal Mutualists.</title>
        <authorList>
            <consortium name="DOE Joint Genome Institute"/>
            <consortium name="Mycorrhizal Genomics Consortium"/>
            <person name="Kohler A."/>
            <person name="Kuo A."/>
            <person name="Nagy L.G."/>
            <person name="Floudas D."/>
            <person name="Copeland A."/>
            <person name="Barry K.W."/>
            <person name="Cichocki N."/>
            <person name="Veneault-Fourrey C."/>
            <person name="LaButti K."/>
            <person name="Lindquist E.A."/>
            <person name="Lipzen A."/>
            <person name="Lundell T."/>
            <person name="Morin E."/>
            <person name="Murat C."/>
            <person name="Riley R."/>
            <person name="Ohm R."/>
            <person name="Sun H."/>
            <person name="Tunlid A."/>
            <person name="Henrissat B."/>
            <person name="Grigoriev I.V."/>
            <person name="Hibbett D.S."/>
            <person name="Martin F."/>
        </authorList>
    </citation>
    <scope>NUCLEOTIDE SEQUENCE [LARGE SCALE GENOMIC DNA]</scope>
    <source>
        <strain evidence="3">UH-Slu-Lm8-n1</strain>
    </source>
</reference>
<proteinExistence type="predicted"/>
<protein>
    <submittedName>
        <fullName evidence="2">Uncharacterized protein</fullName>
    </submittedName>
</protein>
<accession>A0A0D0A7A2</accession>
<dbReference type="InParanoid" id="A0A0D0A7A2"/>
<gene>
    <name evidence="2" type="ORF">CY34DRAFT_800985</name>
</gene>
<name>A0A0D0A7A2_9AGAM</name>
<sequence>MSIHVYDKPQGLKHNTLTNPFERWTSEPALEWNLRSSHHGFSSSPASLAPSRVALGLGKGTRTSDPTDVPE</sequence>
<evidence type="ECO:0000313" key="2">
    <source>
        <dbReference type="EMBL" id="KIK45970.1"/>
    </source>
</evidence>
<keyword evidence="3" id="KW-1185">Reference proteome</keyword>
<dbReference type="EMBL" id="KN835165">
    <property type="protein sequence ID" value="KIK45970.1"/>
    <property type="molecule type" value="Genomic_DNA"/>
</dbReference>
<organism evidence="2 3">
    <name type="scientific">Suillus luteus UH-Slu-Lm8-n1</name>
    <dbReference type="NCBI Taxonomy" id="930992"/>
    <lineage>
        <taxon>Eukaryota</taxon>
        <taxon>Fungi</taxon>
        <taxon>Dikarya</taxon>
        <taxon>Basidiomycota</taxon>
        <taxon>Agaricomycotina</taxon>
        <taxon>Agaricomycetes</taxon>
        <taxon>Agaricomycetidae</taxon>
        <taxon>Boletales</taxon>
        <taxon>Suillineae</taxon>
        <taxon>Suillaceae</taxon>
        <taxon>Suillus</taxon>
    </lineage>
</organism>
<feature type="region of interest" description="Disordered" evidence="1">
    <location>
        <begin position="36"/>
        <end position="71"/>
    </location>
</feature>
<reference evidence="2 3" key="1">
    <citation type="submission" date="2014-04" db="EMBL/GenBank/DDBJ databases">
        <authorList>
            <consortium name="DOE Joint Genome Institute"/>
            <person name="Kuo A."/>
            <person name="Ruytinx J."/>
            <person name="Rineau F."/>
            <person name="Colpaert J."/>
            <person name="Kohler A."/>
            <person name="Nagy L.G."/>
            <person name="Floudas D."/>
            <person name="Copeland A."/>
            <person name="Barry K.W."/>
            <person name="Cichocki N."/>
            <person name="Veneault-Fourrey C."/>
            <person name="LaButti K."/>
            <person name="Lindquist E.A."/>
            <person name="Lipzen A."/>
            <person name="Lundell T."/>
            <person name="Morin E."/>
            <person name="Murat C."/>
            <person name="Sun H."/>
            <person name="Tunlid A."/>
            <person name="Henrissat B."/>
            <person name="Grigoriev I.V."/>
            <person name="Hibbett D.S."/>
            <person name="Martin F."/>
            <person name="Nordberg H.P."/>
            <person name="Cantor M.N."/>
            <person name="Hua S.X."/>
        </authorList>
    </citation>
    <scope>NUCLEOTIDE SEQUENCE [LARGE SCALE GENOMIC DNA]</scope>
    <source>
        <strain evidence="2 3">UH-Slu-Lm8-n1</strain>
    </source>
</reference>
<feature type="compositionally biased region" description="Polar residues" evidence="1">
    <location>
        <begin position="61"/>
        <end position="71"/>
    </location>
</feature>